<feature type="transmembrane region" description="Helical" evidence="8">
    <location>
        <begin position="119"/>
        <end position="144"/>
    </location>
</feature>
<dbReference type="PANTHER" id="PTHR22730">
    <property type="entry name" value="PROMININ PROM PROTEIN"/>
    <property type="match status" value="1"/>
</dbReference>
<feature type="transmembrane region" description="Helical" evidence="8">
    <location>
        <begin position="435"/>
        <end position="460"/>
    </location>
</feature>
<evidence type="ECO:0000313" key="10">
    <source>
        <dbReference type="EMBL" id="KAL0893439.1"/>
    </source>
</evidence>
<organism evidence="10 11">
    <name type="scientific">Loxostege sticticalis</name>
    <name type="common">Beet webworm moth</name>
    <dbReference type="NCBI Taxonomy" id="481309"/>
    <lineage>
        <taxon>Eukaryota</taxon>
        <taxon>Metazoa</taxon>
        <taxon>Ecdysozoa</taxon>
        <taxon>Arthropoda</taxon>
        <taxon>Hexapoda</taxon>
        <taxon>Insecta</taxon>
        <taxon>Pterygota</taxon>
        <taxon>Neoptera</taxon>
        <taxon>Endopterygota</taxon>
        <taxon>Lepidoptera</taxon>
        <taxon>Glossata</taxon>
        <taxon>Ditrysia</taxon>
        <taxon>Pyraloidea</taxon>
        <taxon>Crambidae</taxon>
        <taxon>Pyraustinae</taxon>
        <taxon>Loxostege</taxon>
    </lineage>
</organism>
<dbReference type="EMBL" id="JBEUOH010000006">
    <property type="protein sequence ID" value="KAL0893439.1"/>
    <property type="molecule type" value="Genomic_DNA"/>
</dbReference>
<feature type="transmembrane region" description="Helical" evidence="8">
    <location>
        <begin position="481"/>
        <end position="506"/>
    </location>
</feature>
<evidence type="ECO:0000256" key="2">
    <source>
        <dbReference type="ARBA" id="ARBA00006058"/>
    </source>
</evidence>
<keyword evidence="3 8" id="KW-0812">Transmembrane</keyword>
<keyword evidence="11" id="KW-1185">Reference proteome</keyword>
<feature type="transmembrane region" description="Helical" evidence="8">
    <location>
        <begin position="798"/>
        <end position="816"/>
    </location>
</feature>
<proteinExistence type="inferred from homology"/>
<accession>A0ABR3IB00</accession>
<evidence type="ECO:0000256" key="9">
    <source>
        <dbReference type="SAM" id="SignalP"/>
    </source>
</evidence>
<evidence type="ECO:0000256" key="3">
    <source>
        <dbReference type="ARBA" id="ARBA00022692"/>
    </source>
</evidence>
<dbReference type="InterPro" id="IPR008795">
    <property type="entry name" value="Prominin"/>
</dbReference>
<evidence type="ECO:0000256" key="4">
    <source>
        <dbReference type="ARBA" id="ARBA00022989"/>
    </source>
</evidence>
<dbReference type="Proteomes" id="UP001549920">
    <property type="component" value="Unassembled WGS sequence"/>
</dbReference>
<comment type="subcellular location">
    <subcellularLocation>
        <location evidence="1">Membrane</location>
        <topology evidence="1">Multi-pass membrane protein</topology>
    </subcellularLocation>
</comment>
<sequence length="923" mass="102467">MYRWVVVVLAAAAASGSGAAGESFLSNISRNLRSEMSGVMEMANVSYSEPVINATYVATVEFDMRAMGSLYNSTHLVIDFIANKQAYPKGIVSISDGHVEVASPREEWRVLAAHYAGPIAVLALAALLTAALPLAGLFWCCCYWCRSGRRRRAFDRKYDACIKGLLAIILIGLLTLFLFGVVCAFATDSQLETSASEAPASLKAGLRDARSYLNATQAHARWLLVNNYQELEHKLNGLLSSAYSVSVQLGEFSRAVSVTTLNTMVQRLDAVQRDLQSVQQLTLSLRAQAEQLNSGLRKVKGQLLQTLAQCEQPPCVRLQEKYKIGQLDTEIQYNQMPDVSELLSNVTSLLDSRIKEDVADGQRVFKDIQRAIRRSVDEHIPNVQNELANTGRRLRGVADEITNLAGNASVRLKQREDVADSIQRFHQSYGPYRRYLGLATAAALLTITCLLAMGLMCGVCGKRPDVYGASDCCNKGAGSSCLLCGMMVMFIVGGCCCAVVALYFLVGVSAQRFLCDPLTEPRDNRLFSDVDRFVELEKALFNERRDPAFNLSSVLVHCHRNHTIYQTLQLHRLYDLEALVMDTKRDMEARTKELRPLYPAAAPVTILRDSAKRKLHQLADTGLSDFDFDKILHALETNMTSLSLDGLASQLNSTAQAVEDRSGYSRVAPDLRKAARDLRGLHADIVLPMLRNTDSLNLTAMKLRDGLRFNHTSLKEAISYLLYETSQAEHYLNTQGPELVQNITHEFGDVVSSLVQQYLERLVFAAEHEVGRCGPLSNAFNATRDAACRKILMPVNGYWMSVSWCVVLLVPVLVVCSRLARLYTHVDPYPGPLHEAEYLYDAYADRDNVPLANAYKAEKRSGRSRPLAAGAGPAVAPPADAHHARRYNDMAPKHWEEGPPRYHGPTEYERPPPYYYPGPNDRQ</sequence>
<keyword evidence="4 8" id="KW-1133">Transmembrane helix</keyword>
<evidence type="ECO:0000313" key="11">
    <source>
        <dbReference type="Proteomes" id="UP001549920"/>
    </source>
</evidence>
<feature type="transmembrane region" description="Helical" evidence="8">
    <location>
        <begin position="165"/>
        <end position="187"/>
    </location>
</feature>
<name>A0ABR3IB00_LOXSC</name>
<reference evidence="10 11" key="1">
    <citation type="submission" date="2024-06" db="EMBL/GenBank/DDBJ databases">
        <title>A chromosome-level genome assembly of beet webworm, Loxostege sticticalis.</title>
        <authorList>
            <person name="Zhang Y."/>
        </authorList>
    </citation>
    <scope>NUCLEOTIDE SEQUENCE [LARGE SCALE GENOMIC DNA]</scope>
    <source>
        <strain evidence="10">AQ026</strain>
        <tissue evidence="10">Whole body</tissue>
    </source>
</reference>
<gene>
    <name evidence="10" type="ORF">ABMA27_015020</name>
</gene>
<comment type="similarity">
    <text evidence="2">Belongs to the prominin family.</text>
</comment>
<protein>
    <recommendedName>
        <fullName evidence="12">Prominin-like protein</fullName>
    </recommendedName>
</protein>
<feature type="region of interest" description="Disordered" evidence="7">
    <location>
        <begin position="862"/>
        <end position="923"/>
    </location>
</feature>
<feature type="chain" id="PRO_5046738635" description="Prominin-like protein" evidence="9">
    <location>
        <begin position="21"/>
        <end position="923"/>
    </location>
</feature>
<keyword evidence="6" id="KW-0325">Glycoprotein</keyword>
<dbReference type="PANTHER" id="PTHR22730:SF1">
    <property type="entry name" value="PROMININ-LIKE PROTEIN"/>
    <property type="match status" value="1"/>
</dbReference>
<keyword evidence="9" id="KW-0732">Signal</keyword>
<evidence type="ECO:0000256" key="7">
    <source>
        <dbReference type="SAM" id="MobiDB-lite"/>
    </source>
</evidence>
<evidence type="ECO:0008006" key="12">
    <source>
        <dbReference type="Google" id="ProtNLM"/>
    </source>
</evidence>
<evidence type="ECO:0000256" key="6">
    <source>
        <dbReference type="ARBA" id="ARBA00023180"/>
    </source>
</evidence>
<evidence type="ECO:0000256" key="1">
    <source>
        <dbReference type="ARBA" id="ARBA00004141"/>
    </source>
</evidence>
<comment type="caution">
    <text evidence="10">The sequence shown here is derived from an EMBL/GenBank/DDBJ whole genome shotgun (WGS) entry which is preliminary data.</text>
</comment>
<keyword evidence="5 8" id="KW-0472">Membrane</keyword>
<feature type="signal peptide" evidence="9">
    <location>
        <begin position="1"/>
        <end position="20"/>
    </location>
</feature>
<feature type="compositionally biased region" description="Basic and acidic residues" evidence="7">
    <location>
        <begin position="880"/>
        <end position="910"/>
    </location>
</feature>
<feature type="compositionally biased region" description="Low complexity" evidence="7">
    <location>
        <begin position="866"/>
        <end position="879"/>
    </location>
</feature>
<dbReference type="Pfam" id="PF05478">
    <property type="entry name" value="Prominin"/>
    <property type="match status" value="1"/>
</dbReference>
<evidence type="ECO:0000256" key="8">
    <source>
        <dbReference type="SAM" id="Phobius"/>
    </source>
</evidence>
<evidence type="ECO:0000256" key="5">
    <source>
        <dbReference type="ARBA" id="ARBA00023136"/>
    </source>
</evidence>